<feature type="domain" description="Activator of Hsp90 ATPase homologue 1/2-like C-terminal" evidence="2">
    <location>
        <begin position="22"/>
        <end position="159"/>
    </location>
</feature>
<dbReference type="CDD" id="cd07814">
    <property type="entry name" value="SRPBCC_CalC_Aha1-like"/>
    <property type="match status" value="1"/>
</dbReference>
<accession>A0ABW5V2D6</accession>
<organism evidence="3 4">
    <name type="scientific">Gulosibacter faecalis</name>
    <dbReference type="NCBI Taxonomy" id="272240"/>
    <lineage>
        <taxon>Bacteria</taxon>
        <taxon>Bacillati</taxon>
        <taxon>Actinomycetota</taxon>
        <taxon>Actinomycetes</taxon>
        <taxon>Micrococcales</taxon>
        <taxon>Microbacteriaceae</taxon>
        <taxon>Gulosibacter</taxon>
    </lineage>
</organism>
<dbReference type="InterPro" id="IPR023393">
    <property type="entry name" value="START-like_dom_sf"/>
</dbReference>
<dbReference type="Gene3D" id="3.30.530.20">
    <property type="match status" value="2"/>
</dbReference>
<reference evidence="4" key="1">
    <citation type="journal article" date="2019" name="Int. J. Syst. Evol. Microbiol.">
        <title>The Global Catalogue of Microorganisms (GCM) 10K type strain sequencing project: providing services to taxonomists for standard genome sequencing and annotation.</title>
        <authorList>
            <consortium name="The Broad Institute Genomics Platform"/>
            <consortium name="The Broad Institute Genome Sequencing Center for Infectious Disease"/>
            <person name="Wu L."/>
            <person name="Ma J."/>
        </authorList>
    </citation>
    <scope>NUCLEOTIDE SEQUENCE [LARGE SCALE GENOMIC DNA]</scope>
    <source>
        <strain evidence="4">TISTR 1514</strain>
    </source>
</reference>
<dbReference type="EMBL" id="JBHUNE010000007">
    <property type="protein sequence ID" value="MFD2758800.1"/>
    <property type="molecule type" value="Genomic_DNA"/>
</dbReference>
<name>A0ABW5V2D6_9MICO</name>
<sequence>MPVTNFITDAEALTTTLEAEFDAPVARVWAAFTTPEQLSRFFGPPTWPATFTEFDLQPGGRARYHMTGPNGELAAGQWEFVEVNEGTSFTVLDSFTDDSGNVNTEMPQMRVTYEFAPIGTGTKFTNVTYFESVEALEQVVAMGAIEGSTLAFNQLDTVLHDLREFFTGKGTQHELLSDTLVRVQRLINGPASAVWRAYTEPELIRKWMYGPDGWEVDEVEFTTTVGAKYLTSWKPVGDTEGEPFGFEGELLFIDPQHRLVTTERMVGMPGEGTVNDLTFYEEDGATLLTLMIEYPNNELRDTVLATGMVDGMEASYARLESVLTT</sequence>
<comment type="caution">
    <text evidence="3">The sequence shown here is derived from an EMBL/GenBank/DDBJ whole genome shotgun (WGS) entry which is preliminary data.</text>
</comment>
<evidence type="ECO:0000313" key="4">
    <source>
        <dbReference type="Proteomes" id="UP001597492"/>
    </source>
</evidence>
<dbReference type="Proteomes" id="UP001597492">
    <property type="component" value="Unassembled WGS sequence"/>
</dbReference>
<gene>
    <name evidence="3" type="ORF">ACFSW7_10475</name>
</gene>
<dbReference type="Pfam" id="PF08327">
    <property type="entry name" value="AHSA1"/>
    <property type="match status" value="2"/>
</dbReference>
<dbReference type="RefSeq" id="WP_019619069.1">
    <property type="nucleotide sequence ID" value="NZ_JBHUNE010000007.1"/>
</dbReference>
<dbReference type="SUPFAM" id="SSF55961">
    <property type="entry name" value="Bet v1-like"/>
    <property type="match status" value="2"/>
</dbReference>
<evidence type="ECO:0000256" key="1">
    <source>
        <dbReference type="ARBA" id="ARBA00006817"/>
    </source>
</evidence>
<proteinExistence type="inferred from homology"/>
<feature type="domain" description="Activator of Hsp90 ATPase homologue 1/2-like C-terminal" evidence="2">
    <location>
        <begin position="190"/>
        <end position="323"/>
    </location>
</feature>
<dbReference type="InterPro" id="IPR013538">
    <property type="entry name" value="ASHA1/2-like_C"/>
</dbReference>
<evidence type="ECO:0000259" key="2">
    <source>
        <dbReference type="Pfam" id="PF08327"/>
    </source>
</evidence>
<keyword evidence="4" id="KW-1185">Reference proteome</keyword>
<evidence type="ECO:0000313" key="3">
    <source>
        <dbReference type="EMBL" id="MFD2758800.1"/>
    </source>
</evidence>
<protein>
    <submittedName>
        <fullName evidence="3">SRPBCC domain-containing protein</fullName>
    </submittedName>
</protein>
<comment type="similarity">
    <text evidence="1">Belongs to the AHA1 family.</text>
</comment>